<dbReference type="AlphaFoldDB" id="A0A2D3D6Q5"/>
<dbReference type="KEGG" id="bcho:BcFMB_07780"/>
<dbReference type="RefSeq" id="WP_099721491.1">
    <property type="nucleotide sequence ID" value="NZ_CP018044.1"/>
</dbReference>
<reference evidence="1 2" key="1">
    <citation type="submission" date="2016-11" db="EMBL/GenBank/DDBJ databases">
        <title>complete genome sequence of Bifidobacterium choerinum strain FMB-1.</title>
        <authorList>
            <person name="Park C.-S."/>
            <person name="Jung D.-H."/>
            <person name="Choi D.-S."/>
        </authorList>
    </citation>
    <scope>NUCLEOTIDE SEQUENCE [LARGE SCALE GENOMIC DNA]</scope>
    <source>
        <strain evidence="1 2">FMB-1</strain>
    </source>
</reference>
<evidence type="ECO:0000313" key="1">
    <source>
        <dbReference type="EMBL" id="ATU20839.1"/>
    </source>
</evidence>
<name>A0A2D3D6Q5_9BIFI</name>
<proteinExistence type="predicted"/>
<accession>A0A2D3D6Q5</accession>
<gene>
    <name evidence="1" type="ORF">BcFMB_07780</name>
</gene>
<protein>
    <submittedName>
        <fullName evidence="1">Uncharacterized protein</fullName>
    </submittedName>
</protein>
<dbReference type="EMBL" id="CP018044">
    <property type="protein sequence ID" value="ATU20839.1"/>
    <property type="molecule type" value="Genomic_DNA"/>
</dbReference>
<organism evidence="1 2">
    <name type="scientific">Bifidobacterium choerinum</name>
    <dbReference type="NCBI Taxonomy" id="35760"/>
    <lineage>
        <taxon>Bacteria</taxon>
        <taxon>Bacillati</taxon>
        <taxon>Actinomycetota</taxon>
        <taxon>Actinomycetes</taxon>
        <taxon>Bifidobacteriales</taxon>
        <taxon>Bifidobacteriaceae</taxon>
        <taxon>Bifidobacterium</taxon>
    </lineage>
</organism>
<sequence>MNTAALSFEPLTDLPDEDLTAEAATLDGVIPLLSDRIGDLARRNQHGECSPQETDLLDLLTTVIADCRERLHDISVEQRSRVVADPGETTPRECATPAAACDDDIADDEACTIPETTVFAYDAKQGRCRSFRFGGMLDTAAACAQANRDGYLAGLKDVRDLIDGMIADHDEDTDGGDEACTDEGGV</sequence>
<evidence type="ECO:0000313" key="2">
    <source>
        <dbReference type="Proteomes" id="UP000229907"/>
    </source>
</evidence>
<dbReference type="Proteomes" id="UP000229907">
    <property type="component" value="Chromosome"/>
</dbReference>